<organism evidence="2 3">
    <name type="scientific">Prosthecobacter fusiformis</name>
    <dbReference type="NCBI Taxonomy" id="48464"/>
    <lineage>
        <taxon>Bacteria</taxon>
        <taxon>Pseudomonadati</taxon>
        <taxon>Verrucomicrobiota</taxon>
        <taxon>Verrucomicrobiia</taxon>
        <taxon>Verrucomicrobiales</taxon>
        <taxon>Verrucomicrobiaceae</taxon>
        <taxon>Prosthecobacter</taxon>
    </lineage>
</organism>
<dbReference type="InterPro" id="IPR046537">
    <property type="entry name" value="DUF6602"/>
</dbReference>
<evidence type="ECO:0000259" key="1">
    <source>
        <dbReference type="Pfam" id="PF20247"/>
    </source>
</evidence>
<dbReference type="CDD" id="cd21411">
    <property type="entry name" value="NucC"/>
    <property type="match status" value="1"/>
</dbReference>
<dbReference type="EMBL" id="SOCA01000005">
    <property type="protein sequence ID" value="TDU69446.1"/>
    <property type="molecule type" value="Genomic_DNA"/>
</dbReference>
<keyword evidence="3" id="KW-1185">Reference proteome</keyword>
<sequence length="259" mass="28931">MWHSVALMHMSSRAKSLSKTDGKAFLQEAFASEQCLLASKLRSSERITHNGDMGEVNEQHFIEVLRLYLPDRYTVEKAIILDSTGNTTDSIDVVVFDRQYTPTLLDNKHHRYVPAEAVYAVFECKPTINKKYLEYAADKAATVRRMQRTSVGIPHAGGVYPPKPQIELVSGIVALDIEWSDGFGATFQKLNNKLKDERRVDCGLAVTGACFDTFDAGKYSFGPKANALVFFLFRLLQKLQSVGTVPAVDWAAYAKQLSK</sequence>
<evidence type="ECO:0000313" key="3">
    <source>
        <dbReference type="Proteomes" id="UP000295662"/>
    </source>
</evidence>
<dbReference type="AlphaFoldDB" id="A0A4R7RWT0"/>
<protein>
    <recommendedName>
        <fullName evidence="1">DUF6602 domain-containing protein</fullName>
    </recommendedName>
</protein>
<dbReference type="Proteomes" id="UP000295662">
    <property type="component" value="Unassembled WGS sequence"/>
</dbReference>
<gene>
    <name evidence="2" type="ORF">EI77_03101</name>
</gene>
<name>A0A4R7RWT0_9BACT</name>
<accession>A0A4R7RWT0</accession>
<dbReference type="Pfam" id="PF20247">
    <property type="entry name" value="DUF6602"/>
    <property type="match status" value="1"/>
</dbReference>
<proteinExistence type="predicted"/>
<reference evidence="2 3" key="1">
    <citation type="submission" date="2019-03" db="EMBL/GenBank/DDBJ databases">
        <title>Genomic Encyclopedia of Archaeal and Bacterial Type Strains, Phase II (KMG-II): from individual species to whole genera.</title>
        <authorList>
            <person name="Goeker M."/>
        </authorList>
    </citation>
    <scope>NUCLEOTIDE SEQUENCE [LARGE SCALE GENOMIC DNA]</scope>
    <source>
        <strain evidence="2 3">ATCC 25309</strain>
    </source>
</reference>
<feature type="domain" description="DUF6602" evidence="1">
    <location>
        <begin position="43"/>
        <end position="146"/>
    </location>
</feature>
<evidence type="ECO:0000313" key="2">
    <source>
        <dbReference type="EMBL" id="TDU69446.1"/>
    </source>
</evidence>
<comment type="caution">
    <text evidence="2">The sequence shown here is derived from an EMBL/GenBank/DDBJ whole genome shotgun (WGS) entry which is preliminary data.</text>
</comment>